<dbReference type="InterPro" id="IPR036097">
    <property type="entry name" value="HisK_dim/P_sf"/>
</dbReference>
<evidence type="ECO:0000256" key="2">
    <source>
        <dbReference type="ARBA" id="ARBA00012438"/>
    </source>
</evidence>
<dbReference type="PANTHER" id="PTHR44936:SF10">
    <property type="entry name" value="SENSOR PROTEIN RSTB"/>
    <property type="match status" value="1"/>
</dbReference>
<evidence type="ECO:0000256" key="6">
    <source>
        <dbReference type="ARBA" id="ARBA00022840"/>
    </source>
</evidence>
<dbReference type="RefSeq" id="WP_394383392.1">
    <property type="nucleotide sequence ID" value="NZ_JBIGIB010000002.1"/>
</dbReference>
<reference evidence="9 10" key="1">
    <citation type="submission" date="2024-08" db="EMBL/GenBank/DDBJ databases">
        <authorList>
            <person name="Lu H."/>
        </authorList>
    </citation>
    <scope>NUCLEOTIDE SEQUENCE [LARGE SCALE GENOMIC DNA]</scope>
    <source>
        <strain evidence="9 10">BYS87W</strain>
    </source>
</reference>
<dbReference type="InterPro" id="IPR036890">
    <property type="entry name" value="HATPase_C_sf"/>
</dbReference>
<keyword evidence="7" id="KW-0812">Transmembrane</keyword>
<gene>
    <name evidence="9" type="ORF">ACG01O_08195</name>
</gene>
<dbReference type="InterPro" id="IPR004358">
    <property type="entry name" value="Sig_transdc_His_kin-like_C"/>
</dbReference>
<evidence type="ECO:0000256" key="1">
    <source>
        <dbReference type="ARBA" id="ARBA00000085"/>
    </source>
</evidence>
<evidence type="ECO:0000256" key="4">
    <source>
        <dbReference type="ARBA" id="ARBA00022741"/>
    </source>
</evidence>
<organism evidence="9 10">
    <name type="scientific">Pelomonas baiyunensis</name>
    <dbReference type="NCBI Taxonomy" id="3299026"/>
    <lineage>
        <taxon>Bacteria</taxon>
        <taxon>Pseudomonadati</taxon>
        <taxon>Pseudomonadota</taxon>
        <taxon>Betaproteobacteria</taxon>
        <taxon>Burkholderiales</taxon>
        <taxon>Sphaerotilaceae</taxon>
        <taxon>Roseateles</taxon>
    </lineage>
</organism>
<keyword evidence="7" id="KW-0472">Membrane</keyword>
<feature type="domain" description="Histidine kinase" evidence="8">
    <location>
        <begin position="222"/>
        <end position="431"/>
    </location>
</feature>
<evidence type="ECO:0000256" key="7">
    <source>
        <dbReference type="SAM" id="Phobius"/>
    </source>
</evidence>
<dbReference type="InterPro" id="IPR005467">
    <property type="entry name" value="His_kinase_dom"/>
</dbReference>
<dbReference type="Gene3D" id="3.30.565.10">
    <property type="entry name" value="Histidine kinase-like ATPase, C-terminal domain"/>
    <property type="match status" value="1"/>
</dbReference>
<accession>A0ABW7GX78</accession>
<dbReference type="GO" id="GO:0005524">
    <property type="term" value="F:ATP binding"/>
    <property type="evidence" value="ECO:0007669"/>
    <property type="project" value="UniProtKB-KW"/>
</dbReference>
<sequence length="444" mass="47442">MSTPAPTAEAVAVAPERRAGQANLRQLIELRWLAVGGQLATVLVVHAGLSIALPWAEMLSLLGILVAFNLFSLWRARLTQPVSQIELCVALLVDVGVLTGQLYLAGGSDNPFIYLYLLQVAVASVLLRPVYLLAVISSAVSGFVMLMQWHRPLALDPNFPTLLSPNYLGGLLLCFLLNVGLVSVFIVRINRNLRQRDAELAALQQRAAEEVHIVRMGLLASGAAHELGTPLATLSVILGDWAHMAPFAAEPELREEIEEMQRQILRCKAIVSGILMSAGEMRGEAPALTRLPDFVAKLAADWRHAHPQAELSLQADALPARDIISDTALQQVVGNLLDNASEAAPGCPLTLRATCPDDGSLSLSVLDAGPGFSADMLAHFGDPYQSSKGQPGRGMGLFLSVNVARTLGGRLQARNRPEGGAEVVLTLPLASLLPRQSAPHAPSR</sequence>
<dbReference type="SMART" id="SM00387">
    <property type="entry name" value="HATPase_c"/>
    <property type="match status" value="1"/>
</dbReference>
<dbReference type="EC" id="2.7.13.3" evidence="2"/>
<dbReference type="SUPFAM" id="SSF47384">
    <property type="entry name" value="Homodimeric domain of signal transducing histidine kinase"/>
    <property type="match status" value="1"/>
</dbReference>
<protein>
    <recommendedName>
        <fullName evidence="2">histidine kinase</fullName>
        <ecNumber evidence="2">2.7.13.3</ecNumber>
    </recommendedName>
</protein>
<dbReference type="PROSITE" id="PS50109">
    <property type="entry name" value="HIS_KIN"/>
    <property type="match status" value="1"/>
</dbReference>
<proteinExistence type="predicted"/>
<dbReference type="PRINTS" id="PR00344">
    <property type="entry name" value="BCTRLSENSOR"/>
</dbReference>
<evidence type="ECO:0000259" key="8">
    <source>
        <dbReference type="PROSITE" id="PS50109"/>
    </source>
</evidence>
<dbReference type="PANTHER" id="PTHR44936">
    <property type="entry name" value="SENSOR PROTEIN CREC"/>
    <property type="match status" value="1"/>
</dbReference>
<comment type="catalytic activity">
    <reaction evidence="1">
        <text>ATP + protein L-histidine = ADP + protein N-phospho-L-histidine.</text>
        <dbReference type="EC" id="2.7.13.3"/>
    </reaction>
</comment>
<keyword evidence="3" id="KW-0808">Transferase</keyword>
<feature type="transmembrane region" description="Helical" evidence="7">
    <location>
        <begin position="58"/>
        <end position="75"/>
    </location>
</feature>
<keyword evidence="4" id="KW-0547">Nucleotide-binding</keyword>
<dbReference type="InterPro" id="IPR003594">
    <property type="entry name" value="HATPase_dom"/>
</dbReference>
<evidence type="ECO:0000313" key="9">
    <source>
        <dbReference type="EMBL" id="MFG6466582.1"/>
    </source>
</evidence>
<name>A0ABW7GX78_9BURK</name>
<dbReference type="Pfam" id="PF25323">
    <property type="entry name" value="6TM_PilS"/>
    <property type="match status" value="1"/>
</dbReference>
<keyword evidence="7" id="KW-1133">Transmembrane helix</keyword>
<keyword evidence="10" id="KW-1185">Reference proteome</keyword>
<feature type="transmembrane region" description="Helical" evidence="7">
    <location>
        <begin position="132"/>
        <end position="149"/>
    </location>
</feature>
<dbReference type="EMBL" id="JBIGIB010000002">
    <property type="protein sequence ID" value="MFG6466582.1"/>
    <property type="molecule type" value="Genomic_DNA"/>
</dbReference>
<evidence type="ECO:0000313" key="10">
    <source>
        <dbReference type="Proteomes" id="UP001606303"/>
    </source>
</evidence>
<keyword evidence="6 9" id="KW-0067">ATP-binding</keyword>
<dbReference type="SUPFAM" id="SSF55874">
    <property type="entry name" value="ATPase domain of HSP90 chaperone/DNA topoisomerase II/histidine kinase"/>
    <property type="match status" value="1"/>
</dbReference>
<dbReference type="InterPro" id="IPR050980">
    <property type="entry name" value="2C_sensor_his_kinase"/>
</dbReference>
<dbReference type="Pfam" id="PF02518">
    <property type="entry name" value="HATPase_c"/>
    <property type="match status" value="1"/>
</dbReference>
<feature type="transmembrane region" description="Helical" evidence="7">
    <location>
        <begin position="169"/>
        <end position="187"/>
    </location>
</feature>
<dbReference type="Proteomes" id="UP001606303">
    <property type="component" value="Unassembled WGS sequence"/>
</dbReference>
<dbReference type="Gene3D" id="1.10.287.130">
    <property type="match status" value="1"/>
</dbReference>
<evidence type="ECO:0000256" key="3">
    <source>
        <dbReference type="ARBA" id="ARBA00022679"/>
    </source>
</evidence>
<comment type="caution">
    <text evidence="9">The sequence shown here is derived from an EMBL/GenBank/DDBJ whole genome shotgun (WGS) entry which is preliminary data.</text>
</comment>
<keyword evidence="5" id="KW-0418">Kinase</keyword>
<evidence type="ECO:0000256" key="5">
    <source>
        <dbReference type="ARBA" id="ARBA00022777"/>
    </source>
</evidence>